<dbReference type="PANTHER" id="PTHR12147:SF26">
    <property type="entry name" value="PEPTIDASE M28 DOMAIN-CONTAINING PROTEIN"/>
    <property type="match status" value="1"/>
</dbReference>
<protein>
    <submittedName>
        <fullName evidence="4">M20/M25/M40 family metallo-hydrolase</fullName>
    </submittedName>
</protein>
<dbReference type="PANTHER" id="PTHR12147">
    <property type="entry name" value="METALLOPEPTIDASE M28 FAMILY MEMBER"/>
    <property type="match status" value="1"/>
</dbReference>
<dbReference type="SUPFAM" id="SSF53187">
    <property type="entry name" value="Zn-dependent exopeptidases"/>
    <property type="match status" value="1"/>
</dbReference>
<reference evidence="4 5" key="1">
    <citation type="submission" date="2024-10" db="EMBL/GenBank/DDBJ databases">
        <title>The Natural Products Discovery Center: Release of the First 8490 Sequenced Strains for Exploring Actinobacteria Biosynthetic Diversity.</title>
        <authorList>
            <person name="Kalkreuter E."/>
            <person name="Kautsar S.A."/>
            <person name="Yang D."/>
            <person name="Bader C.D."/>
            <person name="Teijaro C.N."/>
            <person name="Fluegel L."/>
            <person name="Davis C.M."/>
            <person name="Simpson J.R."/>
            <person name="Lauterbach L."/>
            <person name="Steele A.D."/>
            <person name="Gui C."/>
            <person name="Meng S."/>
            <person name="Li G."/>
            <person name="Viehrig K."/>
            <person name="Ye F."/>
            <person name="Su P."/>
            <person name="Kiefer A.F."/>
            <person name="Nichols A."/>
            <person name="Cepeda A.J."/>
            <person name="Yan W."/>
            <person name="Fan B."/>
            <person name="Jiang Y."/>
            <person name="Adhikari A."/>
            <person name="Zheng C.-J."/>
            <person name="Schuster L."/>
            <person name="Cowan T.M."/>
            <person name="Smanski M.J."/>
            <person name="Chevrette M.G."/>
            <person name="De Carvalho L.P.S."/>
            <person name="Shen B."/>
        </authorList>
    </citation>
    <scope>NUCLEOTIDE SEQUENCE [LARGE SCALE GENOMIC DNA]</scope>
    <source>
        <strain evidence="4 5">NPDC050545</strain>
    </source>
</reference>
<evidence type="ECO:0000313" key="5">
    <source>
        <dbReference type="Proteomes" id="UP001612741"/>
    </source>
</evidence>
<dbReference type="EMBL" id="JBITGY010000016">
    <property type="protein sequence ID" value="MFI6504846.1"/>
    <property type="molecule type" value="Genomic_DNA"/>
</dbReference>
<feature type="signal peptide" evidence="2">
    <location>
        <begin position="1"/>
        <end position="25"/>
    </location>
</feature>
<keyword evidence="2" id="KW-0732">Signal</keyword>
<sequence length="825" mass="84406">MTKAFTRSGPLAAVAARFGPALAVAAVAALSAAALRPPRPAGADAPPGRFSARRARRHLDALAAEPRPAGSPAAARARDHVVRELRELGFEVDVQDAIGVNDLGPAPYGPRYLGAGRVRNIVARYPGTVPGPAVLLMTHYDSVAHGPGASDAGVPLAALLEAVRALLAGPAPRSDLLVVVTDGEEGGLLGGRAFFAEHPYADAAGVVLNFDARGTRGPVLMFETGPGNGPVTGHLARSSAPAFGSSTFVEVYRRLPNATDFTMSRERGIPGLNFANIEGFVHYHGPLDDLAHADDATLQHHGELALDLARRLTSAPVTGLTGQDSVFFTLGRGRLVRYPAAASAPLAALAAAVWATGLWRWSRRAAPYEMTKGLPALAARLAAGAGGAAGLVQAVGRARPEFRLHGDFFDSGLVYGAVCGLSAAIGGLSGSRRATARPAARAEGSSGGSWRAGRSAARAEGLSGGSRGAGRSAARAEGLSGGSPGAGRLAAATVPLAVANAAFAARLPGASYLATWPLLAGGAGLHLLASGSPGVRALGAAVAGIPAAGLLAPLSRLLFTGLTPRMGWTSALALGLLGELAAPAAEHLPPRVRRAAVALAAGAAAAQAVRVALRGCGRERPRPETLGYLLDGDTGAALWLSTDPAPNGWTRRALGAWPRSGELPHYFAGWRRRFLHAPAPRLPLPPPEAGVLDVSRDGGVLRVALGLRSPREASQIRLALPGGGVRRWAVEGRAPAGDPAVSSGPWELWLHAVPPEGLRVELEVNAGHGPVEILVADRSHGLPSALTDRLLAAGPAPGGRVQAASLHVETWGNATWTTRRLTVPG</sequence>
<feature type="domain" description="Peptidase M28" evidence="3">
    <location>
        <begin position="120"/>
        <end position="308"/>
    </location>
</feature>
<organism evidence="4 5">
    <name type="scientific">Nonomuraea typhae</name>
    <dbReference type="NCBI Taxonomy" id="2603600"/>
    <lineage>
        <taxon>Bacteria</taxon>
        <taxon>Bacillati</taxon>
        <taxon>Actinomycetota</taxon>
        <taxon>Actinomycetes</taxon>
        <taxon>Streptosporangiales</taxon>
        <taxon>Streptosporangiaceae</taxon>
        <taxon>Nonomuraea</taxon>
    </lineage>
</organism>
<dbReference type="InterPro" id="IPR045175">
    <property type="entry name" value="M28_fam"/>
</dbReference>
<evidence type="ECO:0000259" key="3">
    <source>
        <dbReference type="Pfam" id="PF04389"/>
    </source>
</evidence>
<dbReference type="Proteomes" id="UP001612741">
    <property type="component" value="Unassembled WGS sequence"/>
</dbReference>
<keyword evidence="5" id="KW-1185">Reference proteome</keyword>
<dbReference type="InterPro" id="IPR007484">
    <property type="entry name" value="Peptidase_M28"/>
</dbReference>
<evidence type="ECO:0000256" key="2">
    <source>
        <dbReference type="SAM" id="SignalP"/>
    </source>
</evidence>
<name>A0ABW7Z9K7_9ACTN</name>
<proteinExistence type="predicted"/>
<evidence type="ECO:0000313" key="4">
    <source>
        <dbReference type="EMBL" id="MFI6504846.1"/>
    </source>
</evidence>
<dbReference type="Pfam" id="PF04389">
    <property type="entry name" value="Peptidase_M28"/>
    <property type="match status" value="1"/>
</dbReference>
<feature type="compositionally biased region" description="Low complexity" evidence="1">
    <location>
        <begin position="469"/>
        <end position="478"/>
    </location>
</feature>
<accession>A0ABW7Z9K7</accession>
<dbReference type="Gene3D" id="3.40.630.10">
    <property type="entry name" value="Zn peptidases"/>
    <property type="match status" value="1"/>
</dbReference>
<comment type="caution">
    <text evidence="4">The sequence shown here is derived from an EMBL/GenBank/DDBJ whole genome shotgun (WGS) entry which is preliminary data.</text>
</comment>
<dbReference type="RefSeq" id="WP_397090768.1">
    <property type="nucleotide sequence ID" value="NZ_JBITGY010000016.1"/>
</dbReference>
<feature type="region of interest" description="Disordered" evidence="1">
    <location>
        <begin position="459"/>
        <end position="482"/>
    </location>
</feature>
<feature type="chain" id="PRO_5045144965" evidence="2">
    <location>
        <begin position="26"/>
        <end position="825"/>
    </location>
</feature>
<gene>
    <name evidence="4" type="ORF">ACIBG2_46200</name>
</gene>
<evidence type="ECO:0000256" key="1">
    <source>
        <dbReference type="SAM" id="MobiDB-lite"/>
    </source>
</evidence>